<sequence>MKVVNKYDEYANSLDIPPAKAKPTNFIPISSHKPNHININMNVNMNVNMNKSNTVLPGKQYYKQPFNGVNVVLPNDKTVFVNGNIGNSGKKYGQAFNGVNSVLPIRK</sequence>
<protein>
    <submittedName>
        <fullName evidence="1">Uncharacterized protein</fullName>
    </submittedName>
</protein>
<dbReference type="EMBL" id="KY684083">
    <property type="protein sequence ID" value="ARF08921.1"/>
    <property type="molecule type" value="Genomic_DNA"/>
</dbReference>
<name>A0A1V0SB63_9VIRU</name>
<evidence type="ECO:0000313" key="1">
    <source>
        <dbReference type="EMBL" id="ARF08921.1"/>
    </source>
</evidence>
<gene>
    <name evidence="1" type="ORF">Catovirus_1_971</name>
</gene>
<proteinExistence type="predicted"/>
<organism evidence="1">
    <name type="scientific">Catovirus CTV1</name>
    <dbReference type="NCBI Taxonomy" id="1977631"/>
    <lineage>
        <taxon>Viruses</taxon>
        <taxon>Varidnaviria</taxon>
        <taxon>Bamfordvirae</taxon>
        <taxon>Nucleocytoviricota</taxon>
        <taxon>Megaviricetes</taxon>
        <taxon>Imitervirales</taxon>
        <taxon>Mimiviridae</taxon>
        <taxon>Klosneuvirinae</taxon>
        <taxon>Catovirus</taxon>
    </lineage>
</organism>
<reference evidence="1" key="1">
    <citation type="journal article" date="2017" name="Science">
        <title>Giant viruses with an expanded complement of translation system components.</title>
        <authorList>
            <person name="Schulz F."/>
            <person name="Yutin N."/>
            <person name="Ivanova N.N."/>
            <person name="Ortega D.R."/>
            <person name="Lee T.K."/>
            <person name="Vierheilig J."/>
            <person name="Daims H."/>
            <person name="Horn M."/>
            <person name="Wagner M."/>
            <person name="Jensen G.J."/>
            <person name="Kyrpides N.C."/>
            <person name="Koonin E.V."/>
            <person name="Woyke T."/>
        </authorList>
    </citation>
    <scope>NUCLEOTIDE SEQUENCE</scope>
    <source>
        <strain evidence="1">CTV1</strain>
    </source>
</reference>
<accession>A0A1V0SB63</accession>